<reference evidence="2 3" key="1">
    <citation type="submission" date="2019-01" db="EMBL/GenBank/DDBJ databases">
        <authorList>
            <person name="Sayadi A."/>
        </authorList>
    </citation>
    <scope>NUCLEOTIDE SEQUENCE [LARGE SCALE GENOMIC DNA]</scope>
</reference>
<dbReference type="InterPro" id="IPR001227">
    <property type="entry name" value="Ac_transferase_dom_sf"/>
</dbReference>
<dbReference type="Proteomes" id="UP000410492">
    <property type="component" value="Unassembled WGS sequence"/>
</dbReference>
<evidence type="ECO:0000313" key="3">
    <source>
        <dbReference type="Proteomes" id="UP000410492"/>
    </source>
</evidence>
<dbReference type="SUPFAM" id="SSF52151">
    <property type="entry name" value="FabD/lysophospholipase-like"/>
    <property type="match status" value="1"/>
</dbReference>
<dbReference type="InterPro" id="IPR032821">
    <property type="entry name" value="PKS_assoc"/>
</dbReference>
<evidence type="ECO:0000259" key="1">
    <source>
        <dbReference type="Pfam" id="PF16197"/>
    </source>
</evidence>
<dbReference type="PANTHER" id="PTHR43775:SF23">
    <property type="entry name" value="FATTY ACID SYNTHASE 3"/>
    <property type="match status" value="1"/>
</dbReference>
<dbReference type="Gene3D" id="3.40.47.10">
    <property type="match status" value="1"/>
</dbReference>
<dbReference type="Gene3D" id="3.30.70.3290">
    <property type="match status" value="1"/>
</dbReference>
<dbReference type="Gene3D" id="3.40.366.10">
    <property type="entry name" value="Malonyl-Coenzyme A Acyl Carrier Protein, domain 2"/>
    <property type="match status" value="1"/>
</dbReference>
<feature type="domain" description="Polyketide synthase C-terminal extension" evidence="1">
    <location>
        <begin position="15"/>
        <end position="128"/>
    </location>
</feature>
<dbReference type="Pfam" id="PF16197">
    <property type="entry name" value="KAsynt_C_assoc"/>
    <property type="match status" value="1"/>
</dbReference>
<accession>A0A653C2S6</accession>
<gene>
    <name evidence="2" type="ORF">CALMAC_LOCUS5742</name>
</gene>
<protein>
    <recommendedName>
        <fullName evidence="1">Polyketide synthase C-terminal extension domain-containing protein</fullName>
    </recommendedName>
</protein>
<proteinExistence type="predicted"/>
<dbReference type="GO" id="GO:0006633">
    <property type="term" value="P:fatty acid biosynthetic process"/>
    <property type="evidence" value="ECO:0007669"/>
    <property type="project" value="TreeGrafter"/>
</dbReference>
<dbReference type="InterPro" id="IPR050091">
    <property type="entry name" value="PKS_NRPS_Biosynth_Enz"/>
</dbReference>
<dbReference type="InterPro" id="IPR016035">
    <property type="entry name" value="Acyl_Trfase/lysoPLipase"/>
</dbReference>
<evidence type="ECO:0000313" key="2">
    <source>
        <dbReference type="EMBL" id="VEN42151.1"/>
    </source>
</evidence>
<dbReference type="GO" id="GO:0004312">
    <property type="term" value="F:fatty acid synthase activity"/>
    <property type="evidence" value="ECO:0007669"/>
    <property type="project" value="TreeGrafter"/>
</dbReference>
<dbReference type="EMBL" id="CAACVG010006854">
    <property type="protein sequence ID" value="VEN42151.1"/>
    <property type="molecule type" value="Genomic_DNA"/>
</dbReference>
<organism evidence="2 3">
    <name type="scientific">Callosobruchus maculatus</name>
    <name type="common">Southern cowpea weevil</name>
    <name type="synonym">Pulse bruchid</name>
    <dbReference type="NCBI Taxonomy" id="64391"/>
    <lineage>
        <taxon>Eukaryota</taxon>
        <taxon>Metazoa</taxon>
        <taxon>Ecdysozoa</taxon>
        <taxon>Arthropoda</taxon>
        <taxon>Hexapoda</taxon>
        <taxon>Insecta</taxon>
        <taxon>Pterygota</taxon>
        <taxon>Neoptera</taxon>
        <taxon>Endopterygota</taxon>
        <taxon>Coleoptera</taxon>
        <taxon>Polyphaga</taxon>
        <taxon>Cucujiformia</taxon>
        <taxon>Chrysomeloidea</taxon>
        <taxon>Chrysomelidae</taxon>
        <taxon>Bruchinae</taxon>
        <taxon>Bruchini</taxon>
        <taxon>Callosobruchus</taxon>
    </lineage>
</organism>
<name>A0A653C2S6_CALMS</name>
<dbReference type="OrthoDB" id="6772708at2759"/>
<dbReference type="AlphaFoldDB" id="A0A653C2S6"/>
<keyword evidence="3" id="KW-1185">Reference proteome</keyword>
<dbReference type="PANTHER" id="PTHR43775">
    <property type="entry name" value="FATTY ACID SYNTHASE"/>
    <property type="match status" value="1"/>
</dbReference>
<dbReference type="InterPro" id="IPR016039">
    <property type="entry name" value="Thiolase-like"/>
</dbReference>
<sequence length="395" mass="44576">METGLIPPNLHYFKPRSDIKALCEGRVTVVTNKTPFDEKFGLIGINSFGFGGGNCHILLSTHKKKKINNGLPVDNLPRLVCVSGRTSEAVLTLLDELRDNGLDAEHVALFHKLFRKNVRNHIYRGYTIVSKSGEIYRYHHRFHAKKAPLFVAFGELNDWIAVGGKLMEIPIFADSLQRSQKYLLDKRIDITDILKKATNRDSYSVVGNIAVQLGIVDILRQLEVRPDRYYGNSYGELLAAHLNGKLSLKDMFNCAVAINEAFSKVCDFTSTSIHENSNGIHEPTIGLNNGYDHTECEDRYGYVAEQLKRTFKSNQLTPIKEKLLKELRSLLPTTKGQDFTPEYLLSALANNFHSTNLAAEENSVLFNLGWIYTNKDIEATVIKYGTEDKQNAIHE</sequence>
<feature type="non-terminal residue" evidence="2">
    <location>
        <position position="395"/>
    </location>
</feature>
<dbReference type="SUPFAM" id="SSF53901">
    <property type="entry name" value="Thiolase-like"/>
    <property type="match status" value="1"/>
</dbReference>